<keyword evidence="11" id="KW-0732">Signal</keyword>
<feature type="domain" description="TonB-dependent receptor plug" evidence="13">
    <location>
        <begin position="42"/>
        <end position="159"/>
    </location>
</feature>
<comment type="caution">
    <text evidence="14">The sequence shown here is derived from an EMBL/GenBank/DDBJ whole genome shotgun (WGS) entry which is preliminary data.</text>
</comment>
<evidence type="ECO:0000259" key="12">
    <source>
        <dbReference type="Pfam" id="PF00593"/>
    </source>
</evidence>
<evidence type="ECO:0000256" key="9">
    <source>
        <dbReference type="RuleBase" id="RU003357"/>
    </source>
</evidence>
<accession>A0A0R2PTB0</accession>
<dbReference type="GO" id="GO:0009279">
    <property type="term" value="C:cell outer membrane"/>
    <property type="evidence" value="ECO:0007669"/>
    <property type="project" value="UniProtKB-SubCell"/>
</dbReference>
<dbReference type="SUPFAM" id="SSF56935">
    <property type="entry name" value="Porins"/>
    <property type="match status" value="1"/>
</dbReference>
<evidence type="ECO:0000256" key="11">
    <source>
        <dbReference type="SAM" id="SignalP"/>
    </source>
</evidence>
<feature type="domain" description="TonB-dependent receptor-like beta-barrel" evidence="12">
    <location>
        <begin position="347"/>
        <end position="837"/>
    </location>
</feature>
<dbReference type="PROSITE" id="PS52016">
    <property type="entry name" value="TONB_DEPENDENT_REC_3"/>
    <property type="match status" value="1"/>
</dbReference>
<keyword evidence="7 8" id="KW-0998">Cell outer membrane</keyword>
<evidence type="ECO:0000259" key="13">
    <source>
        <dbReference type="Pfam" id="PF07715"/>
    </source>
</evidence>
<dbReference type="InterPro" id="IPR012910">
    <property type="entry name" value="Plug_dom"/>
</dbReference>
<dbReference type="Gene3D" id="2.40.170.20">
    <property type="entry name" value="TonB-dependent receptor, beta-barrel domain"/>
    <property type="match status" value="1"/>
</dbReference>
<proteinExistence type="inferred from homology"/>
<feature type="signal peptide" evidence="11">
    <location>
        <begin position="1"/>
        <end position="22"/>
    </location>
</feature>
<evidence type="ECO:0000256" key="3">
    <source>
        <dbReference type="ARBA" id="ARBA00022452"/>
    </source>
</evidence>
<evidence type="ECO:0000256" key="7">
    <source>
        <dbReference type="ARBA" id="ARBA00023237"/>
    </source>
</evidence>
<reference evidence="15" key="1">
    <citation type="submission" date="2015-10" db="EMBL/GenBank/DDBJ databases">
        <title>Metagenome-Assembled Genomes uncover a global brackish microbiome.</title>
        <authorList>
            <person name="Hugerth L.W."/>
            <person name="Larsson J."/>
            <person name="Alneberg J."/>
            <person name="Lindh M.V."/>
            <person name="Legrand C."/>
            <person name="Pinhassi J."/>
            <person name="Andersson A."/>
        </authorList>
    </citation>
    <scope>NUCLEOTIDE SEQUENCE [LARGE SCALE GENOMIC DNA]</scope>
</reference>
<evidence type="ECO:0000256" key="2">
    <source>
        <dbReference type="ARBA" id="ARBA00022448"/>
    </source>
</evidence>
<dbReference type="PANTHER" id="PTHR47234:SF2">
    <property type="entry name" value="TONB-DEPENDENT RECEPTOR"/>
    <property type="match status" value="1"/>
</dbReference>
<comment type="similarity">
    <text evidence="8 9">Belongs to the TonB-dependent receptor family.</text>
</comment>
<keyword evidence="3 8" id="KW-1134">Transmembrane beta strand</keyword>
<dbReference type="Pfam" id="PF07715">
    <property type="entry name" value="Plug"/>
    <property type="match status" value="1"/>
</dbReference>
<feature type="region of interest" description="Disordered" evidence="10">
    <location>
        <begin position="74"/>
        <end position="95"/>
    </location>
</feature>
<keyword evidence="2 8" id="KW-0813">Transport</keyword>
<gene>
    <name evidence="14" type="ORF">ABR63_05450</name>
</gene>
<comment type="subcellular location">
    <subcellularLocation>
        <location evidence="1 8">Cell outer membrane</location>
        <topology evidence="1 8">Multi-pass membrane protein</topology>
    </subcellularLocation>
</comment>
<dbReference type="EMBL" id="LIAV01000028">
    <property type="protein sequence ID" value="KRO41089.1"/>
    <property type="molecule type" value="Genomic_DNA"/>
</dbReference>
<evidence type="ECO:0000256" key="4">
    <source>
        <dbReference type="ARBA" id="ARBA00022692"/>
    </source>
</evidence>
<evidence type="ECO:0000256" key="1">
    <source>
        <dbReference type="ARBA" id="ARBA00004571"/>
    </source>
</evidence>
<evidence type="ECO:0000256" key="6">
    <source>
        <dbReference type="ARBA" id="ARBA00023136"/>
    </source>
</evidence>
<dbReference type="Pfam" id="PF00593">
    <property type="entry name" value="TonB_dep_Rec_b-barrel"/>
    <property type="match status" value="1"/>
</dbReference>
<dbReference type="Gene3D" id="2.170.130.10">
    <property type="entry name" value="TonB-dependent receptor, plug domain"/>
    <property type="match status" value="1"/>
</dbReference>
<keyword evidence="14" id="KW-0675">Receptor</keyword>
<evidence type="ECO:0000256" key="10">
    <source>
        <dbReference type="SAM" id="MobiDB-lite"/>
    </source>
</evidence>
<evidence type="ECO:0000313" key="15">
    <source>
        <dbReference type="Proteomes" id="UP000050874"/>
    </source>
</evidence>
<organism evidence="14 15">
    <name type="scientific">SAR86 cluster bacterium BACL1 MAG-120920-bin57</name>
    <dbReference type="NCBI Taxonomy" id="1655571"/>
    <lineage>
        <taxon>Bacteria</taxon>
        <taxon>Pseudomonadati</taxon>
        <taxon>Pseudomonadota</taxon>
        <taxon>Gammaproteobacteria</taxon>
        <taxon>SAR86 cluster</taxon>
    </lineage>
</organism>
<name>A0A0R2PTB0_9GAMM</name>
<evidence type="ECO:0000313" key="14">
    <source>
        <dbReference type="EMBL" id="KRO41089.1"/>
    </source>
</evidence>
<feature type="chain" id="PRO_5006586885" evidence="11">
    <location>
        <begin position="23"/>
        <end position="873"/>
    </location>
</feature>
<evidence type="ECO:0000256" key="5">
    <source>
        <dbReference type="ARBA" id="ARBA00023077"/>
    </source>
</evidence>
<keyword evidence="4 8" id="KW-0812">Transmembrane</keyword>
<sequence length="873" mass="94004">MKNYTQYAYLLAVPFLAFSAIAQENIEEVMVTGSYIKGSPTDGASPVEIIGRDTIEDMGATSIADITRNLSVNSGSENNSDSFTQGSTQGSSNVNLRGLGLSSTLILVDGRRQTLSGFSSNDGSVFVNTNAIPVVALERVEVLKEGAASVYGSDAVAGVVNYIFRRDFKGMELEVSNQEADISGQTDDRVSFIWGAENGDTNLVIAASVLDRSPMSGADFDPSLAQLGISGLGTSFLLFGPDTVASGPYAGTYSAFQNVPDPSCVENDGILIPQASGQRCGFFYGPRFNVVNDEDHQSMYGSFKTLLGNGTAFDIDYMSTAIDVNDNPQSPSYPALSYLSPSNAIMPGTGGSPFKVPALWIGRPLGSAFPSPIAPREIETDRFSIGLSGDFNNGFDWDAHYTVSSEDIYGQQPDTSTSKFSAAIKGNGGSAGNQTWDLFNPASNPADLVKWISTNQQTWTNSELAVFDFLVTGSVGDIDIASGLQFRDESLDVTRGANSIVEFDASGNITKPADLLFLGGGLESQASRTSTAIFVEGSMNASDKLEIKGALRYEDLESDSSVDPKLSFRYQASDNLAYRASFSTSFREASLSQLTVSSVGLQGIQDYNADGTPKSGTAFIRIAQQNNPNLTPEESDNMNIGVMWNPSEQLTMKLDYWAIDYTNVITIESAQGKVQANPADPDVKRTTGGTLTGVTTSYFNAANVTTSGLDFESTYDFDTSFGQAQVGVKMMHMLEYEIPMGGVTKDVVGLFNHDNFARSLPETKAVFHAALESGKNSLSLFGRYTSDYSTTRPLDPTASARGFSQNIDSFFTVDLMNSYLVEMNDSELTLSLGITNLFDEEVPLLYDAANWSYDSKHHDPRGRMVYLGFKLAR</sequence>
<protein>
    <submittedName>
        <fullName evidence="14">TonB-dependent receptor</fullName>
    </submittedName>
</protein>
<dbReference type="AlphaFoldDB" id="A0A0R2PTB0"/>
<evidence type="ECO:0000256" key="8">
    <source>
        <dbReference type="PROSITE-ProRule" id="PRU01360"/>
    </source>
</evidence>
<dbReference type="PANTHER" id="PTHR47234">
    <property type="match status" value="1"/>
</dbReference>
<dbReference type="InterPro" id="IPR036942">
    <property type="entry name" value="Beta-barrel_TonB_sf"/>
</dbReference>
<keyword evidence="6 8" id="KW-0472">Membrane</keyword>
<keyword evidence="5 9" id="KW-0798">TonB box</keyword>
<dbReference type="InterPro" id="IPR039426">
    <property type="entry name" value="TonB-dep_rcpt-like"/>
</dbReference>
<dbReference type="InterPro" id="IPR000531">
    <property type="entry name" value="Beta-barrel_TonB"/>
</dbReference>
<dbReference type="InterPro" id="IPR037066">
    <property type="entry name" value="Plug_dom_sf"/>
</dbReference>
<dbReference type="Proteomes" id="UP000050874">
    <property type="component" value="Unassembled WGS sequence"/>
</dbReference>